<dbReference type="EMBL" id="WVTA01000003">
    <property type="protein sequence ID" value="KAK3214804.1"/>
    <property type="molecule type" value="Genomic_DNA"/>
</dbReference>
<proteinExistence type="predicted"/>
<accession>A0AAN6M1W1</accession>
<gene>
    <name evidence="2" type="ORF">GRF29_19g1326690</name>
</gene>
<keyword evidence="3" id="KW-1185">Reference proteome</keyword>
<organism evidence="2 3">
    <name type="scientific">Pseudopithomyces chartarum</name>
    <dbReference type="NCBI Taxonomy" id="1892770"/>
    <lineage>
        <taxon>Eukaryota</taxon>
        <taxon>Fungi</taxon>
        <taxon>Dikarya</taxon>
        <taxon>Ascomycota</taxon>
        <taxon>Pezizomycotina</taxon>
        <taxon>Dothideomycetes</taxon>
        <taxon>Pleosporomycetidae</taxon>
        <taxon>Pleosporales</taxon>
        <taxon>Massarineae</taxon>
        <taxon>Didymosphaeriaceae</taxon>
        <taxon>Pseudopithomyces</taxon>
    </lineage>
</organism>
<reference evidence="2 3" key="1">
    <citation type="submission" date="2021-02" db="EMBL/GenBank/DDBJ databases">
        <title>Genome assembly of Pseudopithomyces chartarum.</title>
        <authorList>
            <person name="Jauregui R."/>
            <person name="Singh J."/>
            <person name="Voisey C."/>
        </authorList>
    </citation>
    <scope>NUCLEOTIDE SEQUENCE [LARGE SCALE GENOMIC DNA]</scope>
    <source>
        <strain evidence="2 3">AGR01</strain>
    </source>
</reference>
<keyword evidence="1" id="KW-0732">Signal</keyword>
<evidence type="ECO:0000313" key="3">
    <source>
        <dbReference type="Proteomes" id="UP001280581"/>
    </source>
</evidence>
<protein>
    <recommendedName>
        <fullName evidence="4">AA1-like domain-containing protein</fullName>
    </recommendedName>
</protein>
<sequence>MYIQSFVALLAATAVSAAPAIKVARADGQFELQQLNTHTPSGRPGNSPYSLLNATIQGTEGDSTSTAHCNLQYLSDDDAPWGVELPCTTDEGSEDTWAFTLERPEGEDGDASTNFDLSFKWTTSAKTYTGGDHFQVGDNLSGQCGGSGVCSWGLKSSPYAVDYTPSEA</sequence>
<comment type="caution">
    <text evidence="2">The sequence shown here is derived from an EMBL/GenBank/DDBJ whole genome shotgun (WGS) entry which is preliminary data.</text>
</comment>
<feature type="signal peptide" evidence="1">
    <location>
        <begin position="1"/>
        <end position="17"/>
    </location>
</feature>
<feature type="chain" id="PRO_5042994998" description="AA1-like domain-containing protein" evidence="1">
    <location>
        <begin position="18"/>
        <end position="168"/>
    </location>
</feature>
<evidence type="ECO:0000256" key="1">
    <source>
        <dbReference type="SAM" id="SignalP"/>
    </source>
</evidence>
<evidence type="ECO:0008006" key="4">
    <source>
        <dbReference type="Google" id="ProtNLM"/>
    </source>
</evidence>
<evidence type="ECO:0000313" key="2">
    <source>
        <dbReference type="EMBL" id="KAK3214804.1"/>
    </source>
</evidence>
<name>A0AAN6M1W1_9PLEO</name>
<dbReference type="AlphaFoldDB" id="A0AAN6M1W1"/>
<dbReference type="Proteomes" id="UP001280581">
    <property type="component" value="Unassembled WGS sequence"/>
</dbReference>